<gene>
    <name evidence="1" type="ORF">IEO70_00460</name>
</gene>
<sequence length="146" mass="16522">MIATLERVEILQCADELAQMIMKSEIGENYFISLYKLQNDPDAQEKIKNFTSMKERFEEVQRFGKYHPDYKYVNLETRTRKREMDLHPTVIEFKKAENQLQEILDQISVIVAGSVSEHIKTPAGNPFFESVCSSGGCGSGGSCGCS</sequence>
<keyword evidence="2" id="KW-1185">Reference proteome</keyword>
<comment type="caution">
    <text evidence="1">The sequence shown here is derived from an EMBL/GenBank/DDBJ whole genome shotgun (WGS) entry which is preliminary data.</text>
</comment>
<evidence type="ECO:0000313" key="1">
    <source>
        <dbReference type="EMBL" id="MBD3106848.1"/>
    </source>
</evidence>
<protein>
    <submittedName>
        <fullName evidence="1">YlbF family regulator</fullName>
    </submittedName>
</protein>
<accession>A0A927CS26</accession>
<reference evidence="1" key="1">
    <citation type="submission" date="2020-09" db="EMBL/GenBank/DDBJ databases">
        <title>Bacillus faecalis sp. nov., a moderately halophilic bacterium isolated from cow faeces.</title>
        <authorList>
            <person name="Jiang L."/>
            <person name="Lee J."/>
        </authorList>
    </citation>
    <scope>NUCLEOTIDE SEQUENCE</scope>
    <source>
        <strain evidence="1">AGMB 02131</strain>
    </source>
</reference>
<dbReference type="InterPro" id="IPR023378">
    <property type="entry name" value="YheA/YmcA-like_dom_sf"/>
</dbReference>
<name>A0A927CS26_9BACI</name>
<proteinExistence type="predicted"/>
<dbReference type="Proteomes" id="UP000602076">
    <property type="component" value="Unassembled WGS sequence"/>
</dbReference>
<organism evidence="1 2">
    <name type="scientific">Peribacillus faecalis</name>
    <dbReference type="NCBI Taxonomy" id="2772559"/>
    <lineage>
        <taxon>Bacteria</taxon>
        <taxon>Bacillati</taxon>
        <taxon>Bacillota</taxon>
        <taxon>Bacilli</taxon>
        <taxon>Bacillales</taxon>
        <taxon>Bacillaceae</taxon>
        <taxon>Peribacillus</taxon>
    </lineage>
</organism>
<dbReference type="RefSeq" id="WP_190996392.1">
    <property type="nucleotide sequence ID" value="NZ_JACXSI010000001.1"/>
</dbReference>
<evidence type="ECO:0000313" key="2">
    <source>
        <dbReference type="Proteomes" id="UP000602076"/>
    </source>
</evidence>
<dbReference type="AlphaFoldDB" id="A0A927CS26"/>
<dbReference type="Gene3D" id="1.20.1500.10">
    <property type="entry name" value="YheA/YmcA-like"/>
    <property type="match status" value="1"/>
</dbReference>
<dbReference type="InterPro" id="IPR010368">
    <property type="entry name" value="Com_YlbF"/>
</dbReference>
<dbReference type="PANTHER" id="PTHR38448:SF2">
    <property type="entry name" value="REGULATORY PROTEIN YLBF"/>
    <property type="match status" value="1"/>
</dbReference>
<dbReference type="PANTHER" id="PTHR38448">
    <property type="entry name" value="REGULATORY PROTEIN YLBF-RELATED"/>
    <property type="match status" value="1"/>
</dbReference>
<dbReference type="InterPro" id="IPR052767">
    <property type="entry name" value="Bact_com_dev_regulator"/>
</dbReference>
<dbReference type="Pfam" id="PF06133">
    <property type="entry name" value="Com_YlbF"/>
    <property type="match status" value="1"/>
</dbReference>
<dbReference type="SUPFAM" id="SSF158622">
    <property type="entry name" value="YheA/YmcA-like"/>
    <property type="match status" value="1"/>
</dbReference>
<dbReference type="EMBL" id="JACXSI010000001">
    <property type="protein sequence ID" value="MBD3106848.1"/>
    <property type="molecule type" value="Genomic_DNA"/>
</dbReference>